<organism evidence="1 2">
    <name type="scientific">Mesorhizobium amorphae CCNWGS0123</name>
    <dbReference type="NCBI Taxonomy" id="1082933"/>
    <lineage>
        <taxon>Bacteria</taxon>
        <taxon>Pseudomonadati</taxon>
        <taxon>Pseudomonadota</taxon>
        <taxon>Alphaproteobacteria</taxon>
        <taxon>Hyphomicrobiales</taxon>
        <taxon>Phyllobacteriaceae</taxon>
        <taxon>Mesorhizobium</taxon>
    </lineage>
</organism>
<keyword evidence="2" id="KW-1185">Reference proteome</keyword>
<accession>G6Y305</accession>
<protein>
    <submittedName>
        <fullName evidence="1">Uncharacterized protein</fullName>
    </submittedName>
</protein>
<dbReference type="Proteomes" id="UP000002949">
    <property type="component" value="Unassembled WGS sequence"/>
</dbReference>
<sequence>MELQDRIERRMSLGKNRSLREDIFASPWQGPIVHGRDGFEVDIGFRTVRFGANGTL</sequence>
<evidence type="ECO:0000313" key="1">
    <source>
        <dbReference type="EMBL" id="EHH13887.1"/>
    </source>
</evidence>
<name>G6Y305_9HYPH</name>
<dbReference type="EMBL" id="AGSN01000017">
    <property type="protein sequence ID" value="EHH13887.1"/>
    <property type="molecule type" value="Genomic_DNA"/>
</dbReference>
<dbReference type="AlphaFoldDB" id="G6Y305"/>
<evidence type="ECO:0000313" key="2">
    <source>
        <dbReference type="Proteomes" id="UP000002949"/>
    </source>
</evidence>
<reference evidence="1 2" key="1">
    <citation type="journal article" date="2012" name="J. Bacteriol.">
        <title>Draft Genome Sequence of Plant Growth-Promoting Rhizobium Mesorhizobium amorphae, Isolated from Zinc-Lead Mine Tailings.</title>
        <authorList>
            <person name="Hao X."/>
            <person name="Lin Y."/>
            <person name="Johnstone L."/>
            <person name="Baltrus D.A."/>
            <person name="Miller S.J."/>
            <person name="Wei G."/>
            <person name="Rensing C."/>
        </authorList>
    </citation>
    <scope>NUCLEOTIDE SEQUENCE [LARGE SCALE GENOMIC DNA]</scope>
    <source>
        <strain evidence="1 2">CCNWGS0123</strain>
    </source>
</reference>
<proteinExistence type="predicted"/>
<dbReference type="PATRIC" id="fig|1082933.3.peg.255"/>
<gene>
    <name evidence="1" type="ORF">MEA186_01501</name>
</gene>